<organism evidence="2 3">
    <name type="scientific">Colletotrichum navitas</name>
    <dbReference type="NCBI Taxonomy" id="681940"/>
    <lineage>
        <taxon>Eukaryota</taxon>
        <taxon>Fungi</taxon>
        <taxon>Dikarya</taxon>
        <taxon>Ascomycota</taxon>
        <taxon>Pezizomycotina</taxon>
        <taxon>Sordariomycetes</taxon>
        <taxon>Hypocreomycetidae</taxon>
        <taxon>Glomerellales</taxon>
        <taxon>Glomerellaceae</taxon>
        <taxon>Colletotrichum</taxon>
        <taxon>Colletotrichum graminicola species complex</taxon>
    </lineage>
</organism>
<evidence type="ECO:0000313" key="2">
    <source>
        <dbReference type="EMBL" id="KAK1600058.1"/>
    </source>
</evidence>
<feature type="compositionally biased region" description="Basic residues" evidence="1">
    <location>
        <begin position="100"/>
        <end position="116"/>
    </location>
</feature>
<sequence length="116" mass="13132">MESYSQETEVHPSYLLMDAGRTDIMADQEARFLRNLAVAPTYPDTLLHQGEDAASIRERREHYAQTKGRMFAGLAGKREPLVIIDFGTAPDSGNDSGETRRRRRRPGRRLTRGPTD</sequence>
<reference evidence="2" key="1">
    <citation type="submission" date="2021-06" db="EMBL/GenBank/DDBJ databases">
        <title>Comparative genomics, transcriptomics and evolutionary studies reveal genomic signatures of adaptation to plant cell wall in hemibiotrophic fungi.</title>
        <authorList>
            <consortium name="DOE Joint Genome Institute"/>
            <person name="Baroncelli R."/>
            <person name="Diaz J.F."/>
            <person name="Benocci T."/>
            <person name="Peng M."/>
            <person name="Battaglia E."/>
            <person name="Haridas S."/>
            <person name="Andreopoulos W."/>
            <person name="Labutti K."/>
            <person name="Pangilinan J."/>
            <person name="Floch G.L."/>
            <person name="Makela M.R."/>
            <person name="Henrissat B."/>
            <person name="Grigoriev I.V."/>
            <person name="Crouch J.A."/>
            <person name="De Vries R.P."/>
            <person name="Sukno S.A."/>
            <person name="Thon M.R."/>
        </authorList>
    </citation>
    <scope>NUCLEOTIDE SEQUENCE</scope>
    <source>
        <strain evidence="2">CBS 125086</strain>
    </source>
</reference>
<dbReference type="EMBL" id="JAHLJV010000001">
    <property type="protein sequence ID" value="KAK1600058.1"/>
    <property type="molecule type" value="Genomic_DNA"/>
</dbReference>
<protein>
    <submittedName>
        <fullName evidence="2">Uncharacterized protein</fullName>
    </submittedName>
</protein>
<dbReference type="RefSeq" id="XP_060420554.1">
    <property type="nucleotide sequence ID" value="XM_060556510.1"/>
</dbReference>
<accession>A0AAD8QEX9</accession>
<evidence type="ECO:0000256" key="1">
    <source>
        <dbReference type="SAM" id="MobiDB-lite"/>
    </source>
</evidence>
<gene>
    <name evidence="2" type="ORF">LY79DRAFT_5354</name>
</gene>
<name>A0AAD8QEX9_9PEZI</name>
<evidence type="ECO:0000313" key="3">
    <source>
        <dbReference type="Proteomes" id="UP001230504"/>
    </source>
</evidence>
<feature type="region of interest" description="Disordered" evidence="1">
    <location>
        <begin position="85"/>
        <end position="116"/>
    </location>
</feature>
<proteinExistence type="predicted"/>
<dbReference type="GeneID" id="85440750"/>
<keyword evidence="3" id="KW-1185">Reference proteome</keyword>
<comment type="caution">
    <text evidence="2">The sequence shown here is derived from an EMBL/GenBank/DDBJ whole genome shotgun (WGS) entry which is preliminary data.</text>
</comment>
<dbReference type="AlphaFoldDB" id="A0AAD8QEX9"/>
<dbReference type="Proteomes" id="UP001230504">
    <property type="component" value="Unassembled WGS sequence"/>
</dbReference>